<name>A0A1G6D5Y9_9BACT</name>
<keyword evidence="3" id="KW-1185">Reference proteome</keyword>
<dbReference type="RefSeq" id="WP_139162971.1">
    <property type="nucleotide sequence ID" value="NZ_FMXO01000010.1"/>
</dbReference>
<dbReference type="Proteomes" id="UP000198771">
    <property type="component" value="Unassembled WGS sequence"/>
</dbReference>
<evidence type="ECO:0000256" key="1">
    <source>
        <dbReference type="SAM" id="MobiDB-lite"/>
    </source>
</evidence>
<feature type="region of interest" description="Disordered" evidence="1">
    <location>
        <begin position="30"/>
        <end position="60"/>
    </location>
</feature>
<dbReference type="InterPro" id="IPR010388">
    <property type="entry name" value="Anaerobic_Co-chelatase"/>
</dbReference>
<sequence>MHFDPQAPAHGGHGCEHGCNHDCHGHGHTHNIHHDHHDHDDGHGHDHHHGPEAPSGPKRPGILLATFGTTIIPARKAYDSFEARVRARYPDVPVAWAFTAHKVRRKLAARGLPHDCVAVALSRLHDSGVTHLAVQSLHTIPGVEYFWTHNLAKAYEHPRKGFHQVRVGVPMLNEDADLHRAAAALPEFIPAERKPDEAVILVGHGTYHSGQRRYLDFLAQIQEQHPLLFMGLLMGEPGIAATIARLREARVSTVWLLPFMTVSGYHVRKDMFGDHSGSWSNQLRAAGFDVREHLPGTIECPNFQAIWLDHLDVAVSDLDLDDHADCPIDQGKTKHAHC</sequence>
<evidence type="ECO:0000313" key="3">
    <source>
        <dbReference type="Proteomes" id="UP000198771"/>
    </source>
</evidence>
<proteinExistence type="predicted"/>
<accession>A0A1G6D5Y9</accession>
<protein>
    <submittedName>
        <fullName evidence="2">Sirohydrochlorin cobaltochelatase</fullName>
    </submittedName>
</protein>
<dbReference type="STRING" id="617002.SAMN05660653_01945"/>
<organism evidence="2 3">
    <name type="scientific">Desulfonatronum thiosulfatophilum</name>
    <dbReference type="NCBI Taxonomy" id="617002"/>
    <lineage>
        <taxon>Bacteria</taxon>
        <taxon>Pseudomonadati</taxon>
        <taxon>Thermodesulfobacteriota</taxon>
        <taxon>Desulfovibrionia</taxon>
        <taxon>Desulfovibrionales</taxon>
        <taxon>Desulfonatronaceae</taxon>
        <taxon>Desulfonatronum</taxon>
    </lineage>
</organism>
<dbReference type="SUPFAM" id="SSF53800">
    <property type="entry name" value="Chelatase"/>
    <property type="match status" value="1"/>
</dbReference>
<dbReference type="CDD" id="cd03412">
    <property type="entry name" value="CbiK_N"/>
    <property type="match status" value="1"/>
</dbReference>
<dbReference type="EMBL" id="FMXO01000010">
    <property type="protein sequence ID" value="SDB40521.1"/>
    <property type="molecule type" value="Genomic_DNA"/>
</dbReference>
<dbReference type="Gene3D" id="3.40.50.1400">
    <property type="match status" value="2"/>
</dbReference>
<gene>
    <name evidence="2" type="ORF">SAMN05660653_01945</name>
</gene>
<dbReference type="Pfam" id="PF06180">
    <property type="entry name" value="CbiK"/>
    <property type="match status" value="1"/>
</dbReference>
<dbReference type="OrthoDB" id="9770331at2"/>
<dbReference type="GO" id="GO:0019251">
    <property type="term" value="P:anaerobic cobalamin biosynthetic process"/>
    <property type="evidence" value="ECO:0007669"/>
    <property type="project" value="InterPro"/>
</dbReference>
<feature type="compositionally biased region" description="Basic and acidic residues" evidence="1">
    <location>
        <begin position="35"/>
        <end position="44"/>
    </location>
</feature>
<dbReference type="AlphaFoldDB" id="A0A1G6D5Y9"/>
<evidence type="ECO:0000313" key="2">
    <source>
        <dbReference type="EMBL" id="SDB40521.1"/>
    </source>
</evidence>
<dbReference type="GO" id="GO:0016852">
    <property type="term" value="F:sirohydrochlorin cobaltochelatase activity"/>
    <property type="evidence" value="ECO:0007669"/>
    <property type="project" value="InterPro"/>
</dbReference>
<reference evidence="2 3" key="1">
    <citation type="submission" date="2016-10" db="EMBL/GenBank/DDBJ databases">
        <authorList>
            <person name="de Groot N.N."/>
        </authorList>
    </citation>
    <scope>NUCLEOTIDE SEQUENCE [LARGE SCALE GENOMIC DNA]</scope>
    <source>
        <strain evidence="2 3">ASO4-2</strain>
    </source>
</reference>